<dbReference type="VEuPathDB" id="FungiDB:H310_04020"/>
<dbReference type="EMBL" id="KI913957">
    <property type="protein sequence ID" value="ETW04918.1"/>
    <property type="molecule type" value="Genomic_DNA"/>
</dbReference>
<evidence type="ECO:0000313" key="6">
    <source>
        <dbReference type="EMBL" id="ETW04918.1"/>
    </source>
</evidence>
<dbReference type="InterPro" id="IPR012677">
    <property type="entry name" value="Nucleotide-bd_a/b_plait_sf"/>
</dbReference>
<protein>
    <recommendedName>
        <fullName evidence="5">RRM domain-containing protein</fullName>
    </recommendedName>
</protein>
<feature type="coiled-coil region" evidence="3">
    <location>
        <begin position="252"/>
        <end position="286"/>
    </location>
</feature>
<name>A0A024UH58_9STRA</name>
<reference evidence="6" key="1">
    <citation type="submission" date="2013-12" db="EMBL/GenBank/DDBJ databases">
        <title>The Genome Sequence of Aphanomyces invadans NJM9701.</title>
        <authorList>
            <consortium name="The Broad Institute Genomics Platform"/>
            <person name="Russ C."/>
            <person name="Tyler B."/>
            <person name="van West P."/>
            <person name="Dieguez-Uribeondo J."/>
            <person name="Young S.K."/>
            <person name="Zeng Q."/>
            <person name="Gargeya S."/>
            <person name="Fitzgerald M."/>
            <person name="Abouelleil A."/>
            <person name="Alvarado L."/>
            <person name="Chapman S.B."/>
            <person name="Gainer-Dewar J."/>
            <person name="Goldberg J."/>
            <person name="Griggs A."/>
            <person name="Gujja S."/>
            <person name="Hansen M."/>
            <person name="Howarth C."/>
            <person name="Imamovic A."/>
            <person name="Ireland A."/>
            <person name="Larimer J."/>
            <person name="McCowan C."/>
            <person name="Murphy C."/>
            <person name="Pearson M."/>
            <person name="Poon T.W."/>
            <person name="Priest M."/>
            <person name="Roberts A."/>
            <person name="Saif S."/>
            <person name="Shea T."/>
            <person name="Sykes S."/>
            <person name="Wortman J."/>
            <person name="Nusbaum C."/>
            <person name="Birren B."/>
        </authorList>
    </citation>
    <scope>NUCLEOTIDE SEQUENCE [LARGE SCALE GENOMIC DNA]</scope>
    <source>
        <strain evidence="6">NJM9701</strain>
    </source>
</reference>
<dbReference type="SUPFAM" id="SSF54928">
    <property type="entry name" value="RNA-binding domain, RBD"/>
    <property type="match status" value="1"/>
</dbReference>
<keyword evidence="1 2" id="KW-0694">RNA-binding</keyword>
<proteinExistence type="predicted"/>
<feature type="region of interest" description="Disordered" evidence="4">
    <location>
        <begin position="149"/>
        <end position="233"/>
    </location>
</feature>
<dbReference type="Pfam" id="PF00076">
    <property type="entry name" value="RRM_1"/>
    <property type="match status" value="1"/>
</dbReference>
<dbReference type="RefSeq" id="XP_008866357.1">
    <property type="nucleotide sequence ID" value="XM_008868135.1"/>
</dbReference>
<dbReference type="Gene3D" id="3.30.70.330">
    <property type="match status" value="1"/>
</dbReference>
<feature type="domain" description="RRM" evidence="5">
    <location>
        <begin position="67"/>
        <end position="173"/>
    </location>
</feature>
<dbReference type="InterPro" id="IPR052462">
    <property type="entry name" value="SLIRP/GR-RBP-like"/>
</dbReference>
<dbReference type="InterPro" id="IPR000504">
    <property type="entry name" value="RRM_dom"/>
</dbReference>
<evidence type="ECO:0000256" key="4">
    <source>
        <dbReference type="SAM" id="MobiDB-lite"/>
    </source>
</evidence>
<dbReference type="GO" id="GO:0003723">
    <property type="term" value="F:RNA binding"/>
    <property type="evidence" value="ECO:0007669"/>
    <property type="project" value="UniProtKB-UniRule"/>
</dbReference>
<sequence length="583" mass="65162">MSSSYTLPPLHMLSSAVSSVAAPTLSSTLPMRRRLPLPFAGHALQPRRLASEDRSRPASPLSPAHHNKVIVVGLRKSLDDAGLRNMFSQYGTVIDAKVAVDDKKGVSSGYGFVTFTDAAAKYEAIKCMHQSSVNGVVLTVRDVSSKKHRLLDAGVNNPSKANGKKLKVEGGSTAHRRRYDNQDTESDEGDPIKSENCSANTHVGKSEDDGDDNRNHRCRSNRDNTGAKGFTLEDDERATRLKKDRMRKTKYRKQKLAQVDSLKNEAHFLELQLEQLKANMTDLHKSQHAHIAHGHGAVWQNICTAEAAKKRASLEEQECLYQSLVEHLHIAVSLKRRMMGNGPRHDVPLCFDPRGQPADPYCAKHTLSKHPVMRIQTVRAMLDDQLHQLADTFIAKLPTADHDGPFGLVLQHDDISFVEINKFGVVYGGVVDVGDVLWRVQLSSHGASTKVDLLDDHTCFLQTFKNDGLTMDGPTPHHYIAKRFIERGRQVLLLRSVLHDELSPHQNPAKDHVVSWVVVEDISHPHDNYPTTCIRGYTQMCLRTVEPTGASVQEYSVYMNDATKCNDLLNHELHRHFRCLILN</sequence>
<evidence type="ECO:0000256" key="2">
    <source>
        <dbReference type="PROSITE-ProRule" id="PRU00176"/>
    </source>
</evidence>
<feature type="compositionally biased region" description="Basic and acidic residues" evidence="4">
    <location>
        <begin position="204"/>
        <end position="215"/>
    </location>
</feature>
<gene>
    <name evidence="6" type="ORF">H310_04020</name>
</gene>
<dbReference type="eggNOG" id="KOG0118">
    <property type="taxonomic scope" value="Eukaryota"/>
</dbReference>
<dbReference type="PANTHER" id="PTHR48027">
    <property type="entry name" value="HETEROGENEOUS NUCLEAR RIBONUCLEOPROTEIN 87F-RELATED"/>
    <property type="match status" value="1"/>
</dbReference>
<dbReference type="GeneID" id="20081070"/>
<evidence type="ECO:0000256" key="1">
    <source>
        <dbReference type="ARBA" id="ARBA00022884"/>
    </source>
</evidence>
<dbReference type="AlphaFoldDB" id="A0A024UH58"/>
<keyword evidence="3" id="KW-0175">Coiled coil</keyword>
<accession>A0A024UH58</accession>
<dbReference type="OrthoDB" id="75493at2759"/>
<dbReference type="STRING" id="157072.A0A024UH58"/>
<dbReference type="PROSITE" id="PS50102">
    <property type="entry name" value="RRM"/>
    <property type="match status" value="1"/>
</dbReference>
<organism evidence="6">
    <name type="scientific">Aphanomyces invadans</name>
    <dbReference type="NCBI Taxonomy" id="157072"/>
    <lineage>
        <taxon>Eukaryota</taxon>
        <taxon>Sar</taxon>
        <taxon>Stramenopiles</taxon>
        <taxon>Oomycota</taxon>
        <taxon>Saprolegniomycetes</taxon>
        <taxon>Saprolegniales</taxon>
        <taxon>Verrucalvaceae</taxon>
        <taxon>Aphanomyces</taxon>
    </lineage>
</organism>
<dbReference type="InterPro" id="IPR035979">
    <property type="entry name" value="RBD_domain_sf"/>
</dbReference>
<evidence type="ECO:0000259" key="5">
    <source>
        <dbReference type="PROSITE" id="PS50102"/>
    </source>
</evidence>
<dbReference type="SMART" id="SM00360">
    <property type="entry name" value="RRM"/>
    <property type="match status" value="1"/>
</dbReference>
<evidence type="ECO:0000256" key="3">
    <source>
        <dbReference type="SAM" id="Coils"/>
    </source>
</evidence>